<sequence>MTELEPKPGSRPAPRASRAGRFASLAERQQLACLALTGRREALEAHLKSLRDSENDAVGRYHLALALAQEARVRDALGILRSLITETPANAQARRLAYRLLIHEVECAARAGEWPTVSQLIAETMDMSPEEVDPATELNRFKHVVPLAHLRAGRRSQAAQAWEEQLRANPSDFRLLHNLALLHYWWARGLDGGSENPKAPMLAAIAYWTALVHSDAFWNNWSQNRQEAWGFRLPSGELEALRSSFLEEHLDLWLQSRVDHAKRHKNQTLAQT</sequence>
<dbReference type="Proteomes" id="UP000748308">
    <property type="component" value="Unassembled WGS sequence"/>
</dbReference>
<dbReference type="Gene3D" id="1.25.40.10">
    <property type="entry name" value="Tetratricopeptide repeat domain"/>
    <property type="match status" value="1"/>
</dbReference>
<dbReference type="InterPro" id="IPR011990">
    <property type="entry name" value="TPR-like_helical_dom_sf"/>
</dbReference>
<dbReference type="EMBL" id="VGIY01000075">
    <property type="protein sequence ID" value="MBM3317102.1"/>
    <property type="molecule type" value="Genomic_DNA"/>
</dbReference>
<feature type="region of interest" description="Disordered" evidence="1">
    <location>
        <begin position="1"/>
        <end position="20"/>
    </location>
</feature>
<dbReference type="AlphaFoldDB" id="A0A938BQF0"/>
<name>A0A938BQF0_UNCEI</name>
<feature type="non-terminal residue" evidence="2">
    <location>
        <position position="272"/>
    </location>
</feature>
<accession>A0A938BQF0</accession>
<comment type="caution">
    <text evidence="2">The sequence shown here is derived from an EMBL/GenBank/DDBJ whole genome shotgun (WGS) entry which is preliminary data.</text>
</comment>
<evidence type="ECO:0000256" key="1">
    <source>
        <dbReference type="SAM" id="MobiDB-lite"/>
    </source>
</evidence>
<proteinExistence type="predicted"/>
<reference evidence="2" key="1">
    <citation type="submission" date="2019-03" db="EMBL/GenBank/DDBJ databases">
        <title>Lake Tanganyika Metagenome-Assembled Genomes (MAGs).</title>
        <authorList>
            <person name="Tran P."/>
        </authorList>
    </citation>
    <scope>NUCLEOTIDE SEQUENCE</scope>
    <source>
        <strain evidence="2">M_DeepCast_400m_m2_100</strain>
    </source>
</reference>
<feature type="compositionally biased region" description="Low complexity" evidence="1">
    <location>
        <begin position="10"/>
        <end position="20"/>
    </location>
</feature>
<evidence type="ECO:0008006" key="4">
    <source>
        <dbReference type="Google" id="ProtNLM"/>
    </source>
</evidence>
<evidence type="ECO:0000313" key="3">
    <source>
        <dbReference type="Proteomes" id="UP000748308"/>
    </source>
</evidence>
<gene>
    <name evidence="2" type="ORF">FJY75_04535</name>
</gene>
<dbReference type="SUPFAM" id="SSF48452">
    <property type="entry name" value="TPR-like"/>
    <property type="match status" value="1"/>
</dbReference>
<evidence type="ECO:0000313" key="2">
    <source>
        <dbReference type="EMBL" id="MBM3317102.1"/>
    </source>
</evidence>
<protein>
    <recommendedName>
        <fullName evidence="4">Tetratricopeptide repeat protein</fullName>
    </recommendedName>
</protein>
<organism evidence="2 3">
    <name type="scientific">Eiseniibacteriota bacterium</name>
    <dbReference type="NCBI Taxonomy" id="2212470"/>
    <lineage>
        <taxon>Bacteria</taxon>
        <taxon>Candidatus Eiseniibacteriota</taxon>
    </lineage>
</organism>